<dbReference type="Pfam" id="PF13391">
    <property type="entry name" value="HNH_2"/>
    <property type="match status" value="1"/>
</dbReference>
<evidence type="ECO:0000313" key="5">
    <source>
        <dbReference type="Proteomes" id="UP000068016"/>
    </source>
</evidence>
<dbReference type="Proteomes" id="UP000068016">
    <property type="component" value="Unassembled WGS sequence"/>
</dbReference>
<dbReference type="AlphaFoldDB" id="A0A108E511"/>
<accession>A0A108E511</accession>
<comment type="caution">
    <text evidence="4">The sequence shown here is derived from an EMBL/GenBank/DDBJ whole genome shotgun (WGS) entry which is preliminary data.</text>
</comment>
<dbReference type="InterPro" id="IPR024467">
    <property type="entry name" value="Xre/MbcA/ParS-like_toxin-bd"/>
</dbReference>
<dbReference type="RefSeq" id="WP_060348814.1">
    <property type="nucleotide sequence ID" value="NZ_LPLZ01000090.1"/>
</dbReference>
<sequence>MAINVDNIQKRHVLAAAERWRREPGYGGFAESRLYDILIEGRPYPPKAIAAIACECAGARRPLPTEFKGAWDGRWHKALKALGFSIVPKIDAGEATRSEAPTESAAQLDADLNAINEEHANTPTTRDALIKARLGQGRYRREMLALWEYRCAVTGCGVPQVLRASHAKPWRLSSDSERLDPNNGLPLVATLDALFDAGLIAFDASGNMEISPHLDESQRATLVPEAQRSLSKKPSKALAAYLAAHRRHVFKKRTDPHAQRVVLRAVRTYAREVFGSLAKANRWLERPSVRLEGETPVAWLQNHGDPTEVYRALDAIAYGTPV</sequence>
<evidence type="ECO:0000259" key="1">
    <source>
        <dbReference type="Pfam" id="PF09722"/>
    </source>
</evidence>
<organism evidence="4 5">
    <name type="scientific">Burkholderia territorii</name>
    <dbReference type="NCBI Taxonomy" id="1503055"/>
    <lineage>
        <taxon>Bacteria</taxon>
        <taxon>Pseudomonadati</taxon>
        <taxon>Pseudomonadota</taxon>
        <taxon>Betaproteobacteria</taxon>
        <taxon>Burkholderiales</taxon>
        <taxon>Burkholderiaceae</taxon>
        <taxon>Burkholderia</taxon>
        <taxon>Burkholderia cepacia complex</taxon>
    </lineage>
</organism>
<evidence type="ECO:0000259" key="2">
    <source>
        <dbReference type="Pfam" id="PF13391"/>
    </source>
</evidence>
<feature type="domain" description="Antitoxin Xre/MbcA/ParS-like toxin-binding" evidence="1">
    <location>
        <begin position="270"/>
        <end position="319"/>
    </location>
</feature>
<dbReference type="InterPro" id="IPR058807">
    <property type="entry name" value="ScoMcrA_N"/>
</dbReference>
<evidence type="ECO:0008006" key="6">
    <source>
        <dbReference type="Google" id="ProtNLM"/>
    </source>
</evidence>
<proteinExistence type="predicted"/>
<name>A0A108E511_9BURK</name>
<gene>
    <name evidence="4" type="ORF">WT83_30490</name>
</gene>
<evidence type="ECO:0000313" key="4">
    <source>
        <dbReference type="EMBL" id="KWN04826.1"/>
    </source>
</evidence>
<dbReference type="Pfam" id="PF09722">
    <property type="entry name" value="Xre_MbcA_ParS_C"/>
    <property type="match status" value="1"/>
</dbReference>
<protein>
    <recommendedName>
        <fullName evidence="6">DUF2384 domain-containing protein</fullName>
    </recommendedName>
</protein>
<dbReference type="Pfam" id="PF26345">
    <property type="entry name" value="ScoMcrA_N"/>
    <property type="match status" value="1"/>
</dbReference>
<feature type="domain" description="ScoMcrA-like N-terminal head" evidence="3">
    <location>
        <begin position="7"/>
        <end position="86"/>
    </location>
</feature>
<reference evidence="4 5" key="1">
    <citation type="submission" date="2015-11" db="EMBL/GenBank/DDBJ databases">
        <title>Expanding the genomic diversity of Burkholderia species for the development of highly accurate diagnostics.</title>
        <authorList>
            <person name="Sahl J."/>
            <person name="Keim P."/>
            <person name="Wagner D."/>
        </authorList>
    </citation>
    <scope>NUCLEOTIDE SEQUENCE [LARGE SCALE GENOMIC DNA]</scope>
    <source>
        <strain evidence="4 5">MSMB793WGS</strain>
    </source>
</reference>
<dbReference type="InterPro" id="IPR003615">
    <property type="entry name" value="HNH_nuc"/>
</dbReference>
<feature type="domain" description="HNH nuclease" evidence="2">
    <location>
        <begin position="151"/>
        <end position="203"/>
    </location>
</feature>
<evidence type="ECO:0000259" key="3">
    <source>
        <dbReference type="Pfam" id="PF26345"/>
    </source>
</evidence>
<dbReference type="EMBL" id="LPLZ01000090">
    <property type="protein sequence ID" value="KWN04826.1"/>
    <property type="molecule type" value="Genomic_DNA"/>
</dbReference>